<feature type="compositionally biased region" description="Pro residues" evidence="1">
    <location>
        <begin position="354"/>
        <end position="363"/>
    </location>
</feature>
<feature type="compositionally biased region" description="Low complexity" evidence="1">
    <location>
        <begin position="367"/>
        <end position="381"/>
    </location>
</feature>
<keyword evidence="3" id="KW-1185">Reference proteome</keyword>
<feature type="compositionally biased region" description="Basic and acidic residues" evidence="1">
    <location>
        <begin position="279"/>
        <end position="288"/>
    </location>
</feature>
<evidence type="ECO:0000313" key="2">
    <source>
        <dbReference type="EMBL" id="KAK8745643.1"/>
    </source>
</evidence>
<feature type="region of interest" description="Disordered" evidence="1">
    <location>
        <begin position="767"/>
        <end position="820"/>
    </location>
</feature>
<feature type="compositionally biased region" description="Basic and acidic residues" evidence="1">
    <location>
        <begin position="725"/>
        <end position="737"/>
    </location>
</feature>
<evidence type="ECO:0000256" key="1">
    <source>
        <dbReference type="SAM" id="MobiDB-lite"/>
    </source>
</evidence>
<dbReference type="Proteomes" id="UP001445076">
    <property type="component" value="Unassembled WGS sequence"/>
</dbReference>
<name>A0AAW0Y212_CHEQU</name>
<feature type="compositionally biased region" description="Gly residues" evidence="1">
    <location>
        <begin position="218"/>
        <end position="248"/>
    </location>
</feature>
<feature type="region of interest" description="Disordered" evidence="1">
    <location>
        <begin position="1"/>
        <end position="77"/>
    </location>
</feature>
<dbReference type="AlphaFoldDB" id="A0AAW0Y212"/>
<comment type="caution">
    <text evidence="2">The sequence shown here is derived from an EMBL/GenBank/DDBJ whole genome shotgun (WGS) entry which is preliminary data.</text>
</comment>
<gene>
    <name evidence="2" type="ORF">OTU49_000301</name>
</gene>
<dbReference type="EMBL" id="JARKIK010000019">
    <property type="protein sequence ID" value="KAK8745644.1"/>
    <property type="molecule type" value="Genomic_DNA"/>
</dbReference>
<feature type="compositionally biased region" description="Polar residues" evidence="1">
    <location>
        <begin position="382"/>
        <end position="399"/>
    </location>
</feature>
<feature type="compositionally biased region" description="Gly residues" evidence="1">
    <location>
        <begin position="702"/>
        <end position="712"/>
    </location>
</feature>
<feature type="compositionally biased region" description="Basic and acidic residues" evidence="1">
    <location>
        <begin position="435"/>
        <end position="451"/>
    </location>
</feature>
<feature type="compositionally biased region" description="Basic and acidic residues" evidence="1">
    <location>
        <begin position="42"/>
        <end position="52"/>
    </location>
</feature>
<feature type="compositionally biased region" description="Basic and acidic residues" evidence="1">
    <location>
        <begin position="775"/>
        <end position="806"/>
    </location>
</feature>
<dbReference type="EMBL" id="JARKIK010000019">
    <property type="protein sequence ID" value="KAK8745643.1"/>
    <property type="molecule type" value="Genomic_DNA"/>
</dbReference>
<accession>A0AAW0Y212</accession>
<organism evidence="2 3">
    <name type="scientific">Cherax quadricarinatus</name>
    <name type="common">Australian red claw crayfish</name>
    <dbReference type="NCBI Taxonomy" id="27406"/>
    <lineage>
        <taxon>Eukaryota</taxon>
        <taxon>Metazoa</taxon>
        <taxon>Ecdysozoa</taxon>
        <taxon>Arthropoda</taxon>
        <taxon>Crustacea</taxon>
        <taxon>Multicrustacea</taxon>
        <taxon>Malacostraca</taxon>
        <taxon>Eumalacostraca</taxon>
        <taxon>Eucarida</taxon>
        <taxon>Decapoda</taxon>
        <taxon>Pleocyemata</taxon>
        <taxon>Astacidea</taxon>
        <taxon>Parastacoidea</taxon>
        <taxon>Parastacidae</taxon>
        <taxon>Cherax</taxon>
    </lineage>
</organism>
<protein>
    <submittedName>
        <fullName evidence="2">Uncharacterized protein</fullName>
    </submittedName>
</protein>
<proteinExistence type="predicted"/>
<feature type="region of interest" description="Disordered" evidence="1">
    <location>
        <begin position="218"/>
        <end position="745"/>
    </location>
</feature>
<feature type="compositionally biased region" description="Basic and acidic residues" evidence="1">
    <location>
        <begin position="463"/>
        <end position="530"/>
    </location>
</feature>
<reference evidence="2 3" key="1">
    <citation type="journal article" date="2024" name="BMC Genomics">
        <title>Genome assembly of redclaw crayfish (Cherax quadricarinatus) provides insights into its immune adaptation and hypoxia tolerance.</title>
        <authorList>
            <person name="Liu Z."/>
            <person name="Zheng J."/>
            <person name="Li H."/>
            <person name="Fang K."/>
            <person name="Wang S."/>
            <person name="He J."/>
            <person name="Zhou D."/>
            <person name="Weng S."/>
            <person name="Chi M."/>
            <person name="Gu Z."/>
            <person name="He J."/>
            <person name="Li F."/>
            <person name="Wang M."/>
        </authorList>
    </citation>
    <scope>NUCLEOTIDE SEQUENCE [LARGE SCALE GENOMIC DNA]</scope>
    <source>
        <strain evidence="2">ZL_2023a</strain>
    </source>
</reference>
<feature type="compositionally biased region" description="Low complexity" evidence="1">
    <location>
        <begin position="53"/>
        <end position="67"/>
    </location>
</feature>
<feature type="compositionally biased region" description="Low complexity" evidence="1">
    <location>
        <begin position="19"/>
        <end position="41"/>
    </location>
</feature>
<sequence>MSERYSRPRTPPGPPPAQGSRKLSSRGPSSSATPSKSVPPKSYEERPYDKYNKSYTKPSSYPSSKPYANDKYKSATVRKVSDKVASSKFMGKSDVYASDIYKSRDIGYSSDRFSEKDNVYVSSYPEKGRYTEKYPAGAPYTDKFSGKKFADDFDTYPEKASRYPRHENAYYSGSVSSYSAYTSYDAYNSYGGDRHGAGSYSADKHGIGVGSYGNKYGGRGGMGGYGGEKLGGPGYGGDKLGRGGGSYGGEKHSGGGSTYPRDKLNTLGYDGKPGTRPRIYPEDDRRPYQEYATQSTGRSPLRGTSGSYGDYDRYSTAQRSPERQYLDRYVIGDSVVYGPPGQYPRDLRPTSPHARPPSPPSPQPLVTRSYPSYTSTSPRRYASNSKRSPTLQATVSRQYRSPSPLRRVTSPRRPPSPPSRRPPSPRSPYLRGQRSSRERSFEGTRSKERYSSKASISGTARSLSRDNRSVANRRGNDRSKGDRDKRKESDRRLGSRERTHDTESAKRLRSGERESEYRNSDVRNWGKDGNHSSSSQTLPKNRPRDERHLRSPIGRSARGDGSRERRREGSRDKDKNRRIEDRLGPSPVTQTTRRSPLARPRVPRRPVSPRDKKRSRRPDDLRLWIESRKSEGSKRPLSPGRSRLLARRTARSSDRSTLVKRSRLGDPKKRLGGYKARRRALPLKRNKILKKYQRLTVKRGPRSGGGTGGGRAGNRSNKDSGGSRAEVKAEGGGDEASKPGSTGTIRRVIKMPTYVSMVNRLALKPRVIRKPAQKLLRDPKEVDTTNKEKPVMQSSKEESSPKDEKPSNITSEPSKRAARS</sequence>
<feature type="compositionally biased region" description="Polar residues" evidence="1">
    <location>
        <begin position="452"/>
        <end position="462"/>
    </location>
</feature>
<feature type="compositionally biased region" description="Basic and acidic residues" evidence="1">
    <location>
        <begin position="617"/>
        <end position="634"/>
    </location>
</feature>
<evidence type="ECO:0000313" key="3">
    <source>
        <dbReference type="Proteomes" id="UP001445076"/>
    </source>
</evidence>
<feature type="compositionally biased region" description="Basic and acidic residues" evidence="1">
    <location>
        <begin position="557"/>
        <end position="583"/>
    </location>
</feature>
<feature type="compositionally biased region" description="Basic residues" evidence="1">
    <location>
        <begin position="670"/>
        <end position="701"/>
    </location>
</feature>
<dbReference type="EMBL" id="JARKIK010000019">
    <property type="protein sequence ID" value="KAK8745642.1"/>
    <property type="molecule type" value="Genomic_DNA"/>
</dbReference>
<feature type="compositionally biased region" description="Polar residues" evidence="1">
    <location>
        <begin position="291"/>
        <end position="307"/>
    </location>
</feature>
<feature type="compositionally biased region" description="Pro residues" evidence="1">
    <location>
        <begin position="412"/>
        <end position="426"/>
    </location>
</feature>
<reference evidence="2" key="2">
    <citation type="submission" date="2024-01" db="EMBL/GenBank/DDBJ databases">
        <authorList>
            <person name="He J."/>
            <person name="Wang M."/>
            <person name="Zheng J."/>
            <person name="Liu Z."/>
        </authorList>
    </citation>
    <scope>NUCLEOTIDE SEQUENCE</scope>
    <source>
        <strain evidence="2">ZL_2023a</strain>
        <tissue evidence="2">Muscle</tissue>
    </source>
</reference>
<dbReference type="EMBL" id="JARKIK010000019">
    <property type="protein sequence ID" value="KAK8745645.1"/>
    <property type="molecule type" value="Genomic_DNA"/>
</dbReference>